<feature type="compositionally biased region" description="Polar residues" evidence="1">
    <location>
        <begin position="47"/>
        <end position="62"/>
    </location>
</feature>
<name>A0A443K3P2_9RHOB</name>
<reference evidence="2 3" key="2">
    <citation type="submission" date="2019-01" db="EMBL/GenBank/DDBJ databases">
        <authorList>
            <person name="Li Y."/>
        </authorList>
    </citation>
    <scope>NUCLEOTIDE SEQUENCE [LARGE SCALE GENOMIC DNA]</scope>
    <source>
        <strain evidence="2 3">D19-10-3-21</strain>
    </source>
</reference>
<feature type="region of interest" description="Disordered" evidence="1">
    <location>
        <begin position="1"/>
        <end position="34"/>
    </location>
</feature>
<dbReference type="RefSeq" id="WP_128238278.1">
    <property type="nucleotide sequence ID" value="NZ_SAUX01000022.1"/>
</dbReference>
<accession>A0A443K3P2</accession>
<reference evidence="2 3" key="1">
    <citation type="submission" date="2019-01" db="EMBL/GenBank/DDBJ databases">
        <title>Sinorhodobacter populi sp. nov. isolated from the symptomatic bark tissue of Populus euramericana canker.</title>
        <authorList>
            <person name="Xu G."/>
        </authorList>
    </citation>
    <scope>NUCLEOTIDE SEQUENCE [LARGE SCALE GENOMIC DNA]</scope>
    <source>
        <strain evidence="2 3">D19-10-3-21</strain>
    </source>
</reference>
<proteinExistence type="predicted"/>
<dbReference type="AlphaFoldDB" id="A0A443K3P2"/>
<gene>
    <name evidence="2" type="ORF">D2T31_17225</name>
</gene>
<sequence length="98" mass="10700">MYHPLCRAGARRRQSVHAPVKQATENSHPDRAPTMIPDRITLTFQPSTTIAPKPSITPTGTLGQRPAGVEASTPRWRRISQSAALLLRISRNCGGDFA</sequence>
<dbReference type="Proteomes" id="UP000285295">
    <property type="component" value="Unassembled WGS sequence"/>
</dbReference>
<organism evidence="2 3">
    <name type="scientific">Paenirhodobacter populi</name>
    <dbReference type="NCBI Taxonomy" id="2306993"/>
    <lineage>
        <taxon>Bacteria</taxon>
        <taxon>Pseudomonadati</taxon>
        <taxon>Pseudomonadota</taxon>
        <taxon>Alphaproteobacteria</taxon>
        <taxon>Rhodobacterales</taxon>
        <taxon>Rhodobacter group</taxon>
        <taxon>Paenirhodobacter</taxon>
    </lineage>
</organism>
<comment type="caution">
    <text evidence="2">The sequence shown here is derived from an EMBL/GenBank/DDBJ whole genome shotgun (WGS) entry which is preliminary data.</text>
</comment>
<evidence type="ECO:0000313" key="3">
    <source>
        <dbReference type="Proteomes" id="UP000285295"/>
    </source>
</evidence>
<evidence type="ECO:0000256" key="1">
    <source>
        <dbReference type="SAM" id="MobiDB-lite"/>
    </source>
</evidence>
<evidence type="ECO:0000313" key="2">
    <source>
        <dbReference type="EMBL" id="RWR27381.1"/>
    </source>
</evidence>
<feature type="region of interest" description="Disordered" evidence="1">
    <location>
        <begin position="47"/>
        <end position="74"/>
    </location>
</feature>
<protein>
    <submittedName>
        <fullName evidence="2">Uncharacterized protein</fullName>
    </submittedName>
</protein>
<dbReference type="EMBL" id="SAUX01000022">
    <property type="protein sequence ID" value="RWR27381.1"/>
    <property type="molecule type" value="Genomic_DNA"/>
</dbReference>